<name>A0ABD3KEF8_EUCGL</name>
<accession>A0ABD3KEF8</accession>
<feature type="coiled-coil region" evidence="1">
    <location>
        <begin position="128"/>
        <end position="190"/>
    </location>
</feature>
<keyword evidence="4" id="KW-1185">Reference proteome</keyword>
<evidence type="ECO:0000256" key="1">
    <source>
        <dbReference type="SAM" id="Coils"/>
    </source>
</evidence>
<feature type="compositionally biased region" description="Basic and acidic residues" evidence="2">
    <location>
        <begin position="303"/>
        <end position="315"/>
    </location>
</feature>
<reference evidence="3 4" key="1">
    <citation type="submission" date="2024-11" db="EMBL/GenBank/DDBJ databases">
        <title>Chromosome-level genome assembly of Eucalyptus globulus Labill. provides insights into its genome evolution.</title>
        <authorList>
            <person name="Li X."/>
        </authorList>
    </citation>
    <scope>NUCLEOTIDE SEQUENCE [LARGE SCALE GENOMIC DNA]</scope>
    <source>
        <strain evidence="3">CL2024</strain>
        <tissue evidence="3">Fresh tender leaves</tissue>
    </source>
</reference>
<dbReference type="AlphaFoldDB" id="A0ABD3KEF8"/>
<feature type="coiled-coil region" evidence="1">
    <location>
        <begin position="46"/>
        <end position="73"/>
    </location>
</feature>
<dbReference type="Proteomes" id="UP001634007">
    <property type="component" value="Unassembled WGS sequence"/>
</dbReference>
<evidence type="ECO:0000313" key="3">
    <source>
        <dbReference type="EMBL" id="KAL3738280.1"/>
    </source>
</evidence>
<evidence type="ECO:0000256" key="2">
    <source>
        <dbReference type="SAM" id="MobiDB-lite"/>
    </source>
</evidence>
<feature type="region of interest" description="Disordered" evidence="2">
    <location>
        <begin position="1"/>
        <end position="22"/>
    </location>
</feature>
<comment type="caution">
    <text evidence="3">The sequence shown here is derived from an EMBL/GenBank/DDBJ whole genome shotgun (WGS) entry which is preliminary data.</text>
</comment>
<evidence type="ECO:0000313" key="4">
    <source>
        <dbReference type="Proteomes" id="UP001634007"/>
    </source>
</evidence>
<feature type="region of interest" description="Disordered" evidence="2">
    <location>
        <begin position="285"/>
        <end position="315"/>
    </location>
</feature>
<dbReference type="PANTHER" id="PTHR34380">
    <property type="entry name" value="BNAA03G12380D PROTEIN"/>
    <property type="match status" value="1"/>
</dbReference>
<organism evidence="3 4">
    <name type="scientific">Eucalyptus globulus</name>
    <name type="common">Tasmanian blue gum</name>
    <dbReference type="NCBI Taxonomy" id="34317"/>
    <lineage>
        <taxon>Eukaryota</taxon>
        <taxon>Viridiplantae</taxon>
        <taxon>Streptophyta</taxon>
        <taxon>Embryophyta</taxon>
        <taxon>Tracheophyta</taxon>
        <taxon>Spermatophyta</taxon>
        <taxon>Magnoliopsida</taxon>
        <taxon>eudicotyledons</taxon>
        <taxon>Gunneridae</taxon>
        <taxon>Pentapetalae</taxon>
        <taxon>rosids</taxon>
        <taxon>malvids</taxon>
        <taxon>Myrtales</taxon>
        <taxon>Myrtaceae</taxon>
        <taxon>Myrtoideae</taxon>
        <taxon>Eucalypteae</taxon>
        <taxon>Eucalyptus</taxon>
    </lineage>
</organism>
<proteinExistence type="predicted"/>
<keyword evidence="1" id="KW-0175">Coiled coil</keyword>
<gene>
    <name evidence="3" type="ORF">ACJRO7_019758</name>
</gene>
<dbReference type="PANTHER" id="PTHR34380:SF1">
    <property type="entry name" value="OS01G0221300 PROTEIN"/>
    <property type="match status" value="1"/>
</dbReference>
<dbReference type="EMBL" id="JBJKBG010000005">
    <property type="protein sequence ID" value="KAL3738280.1"/>
    <property type="molecule type" value="Genomic_DNA"/>
</dbReference>
<protein>
    <submittedName>
        <fullName evidence="3">Uncharacterized protein</fullName>
    </submittedName>
</protein>
<feature type="region of interest" description="Disordered" evidence="2">
    <location>
        <begin position="195"/>
        <end position="234"/>
    </location>
</feature>
<sequence length="483" mass="52705">MITSSSAAAAAAAGDASEDDVGDRSVAELVAPLRSAFSLVTFDEVQKVLEAVRRRSDREVERLRRENRSFRDEFVRLNLVNIRLAGELWNSGSGGDDECEVAGTAEDVYKVLKDKVGRGGGGGGGGEEKSLKEMVVEMRRKNEELEGEKRELEGKKRELQSQLRVWEGKYKELDQRVLQLERDTSMLKDEGQCVLGNGEGESVVQREPDGLVNGVGDRGSTQRGSDSKGGGGSVSLGCSARRKVDFGTGSCLSPLAGSNSKSPVIKDGVLGALPGDGSTPIVEIIESDDDGGGPSEKLAGDIYHGRRNDEKGNKELKRKRATALKQCGQKNIKEKDSDNSFIKLAGVNTIKHENGDGSASAKSDDGSSLQNERWKYKANMLDDITEDDELCIKAVCALHRWQRSKLMERSTRQGFDGLLSPKENDLAKFLTGGDPEGKLKKSVMDLRDHSPEDLTACRNIVTKHFEQLFIMYQKKGDPFFPSS</sequence>
<feature type="compositionally biased region" description="Low complexity" evidence="2">
    <location>
        <begin position="1"/>
        <end position="15"/>
    </location>
</feature>